<evidence type="ECO:0000313" key="1">
    <source>
        <dbReference type="EMBL" id="SFE66593.1"/>
    </source>
</evidence>
<dbReference type="STRING" id="935223.SAMN04488131_10346"/>
<organism evidence="1 2">
    <name type="scientific">Flavobacterium xueshanense</name>
    <dbReference type="NCBI Taxonomy" id="935223"/>
    <lineage>
        <taxon>Bacteria</taxon>
        <taxon>Pseudomonadati</taxon>
        <taxon>Bacteroidota</taxon>
        <taxon>Flavobacteriia</taxon>
        <taxon>Flavobacteriales</taxon>
        <taxon>Flavobacteriaceae</taxon>
        <taxon>Flavobacterium</taxon>
    </lineage>
</organism>
<dbReference type="AlphaFoldDB" id="A0A1I2CFI9"/>
<sequence length="52" mass="5723">MSKFGFSFSWSRLLGISGAKQSFARRTGVPTSRGGIERKLGNMIIKSLFGKK</sequence>
<reference evidence="2" key="1">
    <citation type="submission" date="2016-10" db="EMBL/GenBank/DDBJ databases">
        <authorList>
            <person name="Varghese N."/>
            <person name="Submissions S."/>
        </authorList>
    </citation>
    <scope>NUCLEOTIDE SEQUENCE [LARGE SCALE GENOMIC DNA]</scope>
    <source>
        <strain evidence="2">CGMCC 1.9227</strain>
    </source>
</reference>
<gene>
    <name evidence="1" type="ORF">SAMN04488131_10346</name>
</gene>
<dbReference type="RefSeq" id="WP_167547417.1">
    <property type="nucleotide sequence ID" value="NZ_FONQ01000003.1"/>
</dbReference>
<dbReference type="EMBL" id="FONQ01000003">
    <property type="protein sequence ID" value="SFE66593.1"/>
    <property type="molecule type" value="Genomic_DNA"/>
</dbReference>
<proteinExistence type="predicted"/>
<name>A0A1I2CFI9_9FLAO</name>
<keyword evidence="2" id="KW-1185">Reference proteome</keyword>
<dbReference type="Proteomes" id="UP000198596">
    <property type="component" value="Unassembled WGS sequence"/>
</dbReference>
<protein>
    <submittedName>
        <fullName evidence="1">Uncharacterized protein</fullName>
    </submittedName>
</protein>
<accession>A0A1I2CFI9</accession>
<evidence type="ECO:0000313" key="2">
    <source>
        <dbReference type="Proteomes" id="UP000198596"/>
    </source>
</evidence>